<dbReference type="Gene3D" id="1.20.58.2180">
    <property type="match status" value="1"/>
</dbReference>
<dbReference type="Pfam" id="PF01497">
    <property type="entry name" value="Peripla_BP_2"/>
    <property type="match status" value="1"/>
</dbReference>
<feature type="domain" description="Fe/B12 periplasmic-binding" evidence="1">
    <location>
        <begin position="61"/>
        <end position="333"/>
    </location>
</feature>
<dbReference type="SUPFAM" id="SSF53807">
    <property type="entry name" value="Helical backbone' metal receptor"/>
    <property type="match status" value="1"/>
</dbReference>
<reference evidence="2 3" key="1">
    <citation type="submission" date="2024-06" db="EMBL/GenBank/DDBJ databases">
        <title>Genomic Encyclopedia of Type Strains, Phase IV (KMG-IV): sequencing the most valuable type-strain genomes for metagenomic binning, comparative biology and taxonomic classification.</title>
        <authorList>
            <person name="Goeker M."/>
        </authorList>
    </citation>
    <scope>NUCLEOTIDE SEQUENCE [LARGE SCALE GENOMIC DNA]</scope>
    <source>
        <strain evidence="2 3">DSM 29846</strain>
    </source>
</reference>
<dbReference type="EMBL" id="JBEPLM010000009">
    <property type="protein sequence ID" value="MET3595117.1"/>
    <property type="molecule type" value="Genomic_DNA"/>
</dbReference>
<dbReference type="Proteomes" id="UP001549036">
    <property type="component" value="Unassembled WGS sequence"/>
</dbReference>
<gene>
    <name evidence="2" type="ORF">ABID26_004529</name>
</gene>
<protein>
    <submittedName>
        <fullName evidence="2">Iron complex transport system substrate-binding protein</fullName>
    </submittedName>
</protein>
<keyword evidence="3" id="KW-1185">Reference proteome</keyword>
<name>A0ABV2HYI6_9HYPH</name>
<dbReference type="PROSITE" id="PS50983">
    <property type="entry name" value="FE_B12_PBP"/>
    <property type="match status" value="1"/>
</dbReference>
<organism evidence="2 3">
    <name type="scientific">Mesorhizobium shonense</name>
    <dbReference type="NCBI Taxonomy" id="1209948"/>
    <lineage>
        <taxon>Bacteria</taxon>
        <taxon>Pseudomonadati</taxon>
        <taxon>Pseudomonadota</taxon>
        <taxon>Alphaproteobacteria</taxon>
        <taxon>Hyphomicrobiales</taxon>
        <taxon>Phyllobacteriaceae</taxon>
        <taxon>Mesorhizobium</taxon>
    </lineage>
</organism>
<proteinExistence type="predicted"/>
<dbReference type="InterPro" id="IPR002491">
    <property type="entry name" value="ABC_transptr_periplasmic_BD"/>
</dbReference>
<evidence type="ECO:0000313" key="3">
    <source>
        <dbReference type="Proteomes" id="UP001549036"/>
    </source>
</evidence>
<dbReference type="InterPro" id="IPR050902">
    <property type="entry name" value="ABC_Transporter_SBP"/>
</dbReference>
<dbReference type="RefSeq" id="WP_354416439.1">
    <property type="nucleotide sequence ID" value="NZ_JBEPLM010000009.1"/>
</dbReference>
<dbReference type="PANTHER" id="PTHR30535:SF34">
    <property type="entry name" value="MOLYBDATE-BINDING PROTEIN MOLA"/>
    <property type="match status" value="1"/>
</dbReference>
<evidence type="ECO:0000313" key="2">
    <source>
        <dbReference type="EMBL" id="MET3595117.1"/>
    </source>
</evidence>
<dbReference type="Gene3D" id="3.40.50.1980">
    <property type="entry name" value="Nitrogenase molybdenum iron protein domain"/>
    <property type="match status" value="2"/>
</dbReference>
<evidence type="ECO:0000259" key="1">
    <source>
        <dbReference type="PROSITE" id="PS50983"/>
    </source>
</evidence>
<sequence>MNTDHSRRNFVCALCGGLCLSAAVPWLVGSHERSDGASTRGEIKFKDLTGREIILARPAERIVDTMGATAAMAIAVHGSPARLAGIHPFTRPMFEKSFISRIFPEVLQIPSDVVTGSSYTPNVERIAGLNPDVVVHWGDYGETTATPLRNAGLTVATYRALAGGAEETLYAFAKMLGDMIGDNSRSTYLRELGDEIRTHLSGLLRAVPEEKRTRALIVTVTGAGLSASGGDASSTYSYHLYRAGGINVASALPDFSAVSSEQIASWNPDVVFVFNSPRASLDRIYADPVLSATKAARTRRVYVLPIGSHSWGSLGPEDPLVQTWMAELFYPQRMDRSLRQRMGNAYEKMFGRRFTNQELDEVLLMSTNSQSDGYERFLPA</sequence>
<comment type="caution">
    <text evidence="2">The sequence shown here is derived from an EMBL/GenBank/DDBJ whole genome shotgun (WGS) entry which is preliminary data.</text>
</comment>
<accession>A0ABV2HYI6</accession>
<dbReference type="PANTHER" id="PTHR30535">
    <property type="entry name" value="VITAMIN B12-BINDING PROTEIN"/>
    <property type="match status" value="1"/>
</dbReference>